<keyword evidence="2" id="KW-1185">Reference proteome</keyword>
<gene>
    <name evidence="1" type="ORF">C7Y71_009850</name>
</gene>
<evidence type="ECO:0000313" key="1">
    <source>
        <dbReference type="EMBL" id="QFQ13285.1"/>
    </source>
</evidence>
<dbReference type="EMBL" id="CP033459">
    <property type="protein sequence ID" value="QFQ13285.1"/>
    <property type="molecule type" value="Genomic_DNA"/>
</dbReference>
<dbReference type="AlphaFoldDB" id="A0A5P8E8D2"/>
<organism evidence="1 2">
    <name type="scientific">Pseudoprevotella muciniphila</name>
    <dbReference type="NCBI Taxonomy" id="2133944"/>
    <lineage>
        <taxon>Bacteria</taxon>
        <taxon>Pseudomonadati</taxon>
        <taxon>Bacteroidota</taxon>
        <taxon>Bacteroidia</taxon>
        <taxon>Bacteroidales</taxon>
        <taxon>Prevotellaceae</taxon>
        <taxon>Pseudoprevotella</taxon>
    </lineage>
</organism>
<evidence type="ECO:0000313" key="2">
    <source>
        <dbReference type="Proteomes" id="UP000249375"/>
    </source>
</evidence>
<accession>A0A5P8E8D2</accession>
<reference evidence="1 2" key="1">
    <citation type="submission" date="2018-11" db="EMBL/GenBank/DDBJ databases">
        <authorList>
            <person name="Na S.W."/>
            <person name="Baik M."/>
        </authorList>
    </citation>
    <scope>NUCLEOTIDE SEQUENCE [LARGE SCALE GENOMIC DNA]</scope>
    <source>
        <strain evidence="1 2">E39</strain>
    </source>
</reference>
<dbReference type="Proteomes" id="UP000249375">
    <property type="component" value="Chromosome"/>
</dbReference>
<name>A0A5P8E8D2_9BACT</name>
<dbReference type="RefSeq" id="WP_111897516.1">
    <property type="nucleotide sequence ID" value="NZ_CP033459.1"/>
</dbReference>
<sequence>MKSIHKRDALRLLEDRQLHTIKVWKLSTGDILTYKDCICHSADRRRGTHKIRVPLSGVLREFRDITLFEIDELSVYL</sequence>
<dbReference type="OrthoDB" id="1080602at2"/>
<proteinExistence type="predicted"/>
<dbReference type="KEGG" id="alq:C7Y71_009850"/>
<protein>
    <submittedName>
        <fullName evidence="1">Maintenance system killer protein</fullName>
    </submittedName>
</protein>